<evidence type="ECO:0000313" key="2">
    <source>
        <dbReference type="EMBL" id="MCY9599682.1"/>
    </source>
</evidence>
<dbReference type="SMART" id="SM00382">
    <property type="entry name" value="AAA"/>
    <property type="match status" value="1"/>
</dbReference>
<dbReference type="PANTHER" id="PTHR30050:SF10">
    <property type="entry name" value="PHAGE-LIKE ELEMENT PBSX PROTEIN XKDC"/>
    <property type="match status" value="1"/>
</dbReference>
<feature type="domain" description="AAA+ ATPase" evidence="1">
    <location>
        <begin position="127"/>
        <end position="237"/>
    </location>
</feature>
<dbReference type="RefSeq" id="WP_042232891.1">
    <property type="nucleotide sequence ID" value="NZ_CP026520.1"/>
</dbReference>
<accession>A0A410X0Z5</accession>
<sequence>MRETLRPEELIAKIQHLKAIKPDGYGQAETPIYKCAKCKDELGYFVQRPIVMSQKGEAKEFMIDYWKDCDCIVDRKVDKAFESSKISFEFQKKSFDNFDLEVLGPVRDAYQCTRTYTEQYRKVKLEKHNSIALLGASGCGKTHLLMAAANTLISQGVKVQYFPWVEGFNELKDDMALVKERVFQLQKAELLFIDDMFKPRKGPTDFELTQAFAIINYRYLEKLPIMISSERDIKTMCGYDTALGSRIYDMCKDYLVNIVGDSYKLNYRLRED</sequence>
<dbReference type="EMBL" id="CP026520">
    <property type="protein sequence ID" value="QAV20142.1"/>
    <property type="molecule type" value="Genomic_DNA"/>
</dbReference>
<dbReference type="InterPro" id="IPR002611">
    <property type="entry name" value="IstB_ATP-bd"/>
</dbReference>
<reference evidence="2 5" key="2">
    <citation type="submission" date="2022-05" db="EMBL/GenBank/DDBJ databases">
        <title>Genome Sequencing of Bee-Associated Microbes.</title>
        <authorList>
            <person name="Dunlap C."/>
        </authorList>
    </citation>
    <scope>NUCLEOTIDE SEQUENCE [LARGE SCALE GENOMIC DNA]</scope>
    <source>
        <strain evidence="2 5">NRRL B-23120</strain>
    </source>
</reference>
<evidence type="ECO:0000313" key="5">
    <source>
        <dbReference type="Proteomes" id="UP001527202"/>
    </source>
</evidence>
<name>A0A410X0Z5_9BACL</name>
<dbReference type="EMBL" id="JAMDMJ010000054">
    <property type="protein sequence ID" value="MCY9599682.1"/>
    <property type="molecule type" value="Genomic_DNA"/>
</dbReference>
<dbReference type="Gene3D" id="3.40.50.300">
    <property type="entry name" value="P-loop containing nucleotide triphosphate hydrolases"/>
    <property type="match status" value="1"/>
</dbReference>
<dbReference type="Proteomes" id="UP001527202">
    <property type="component" value="Unassembled WGS sequence"/>
</dbReference>
<dbReference type="KEGG" id="pchi:PC41400_21725"/>
<organism evidence="3 4">
    <name type="scientific">Paenibacillus chitinolyticus</name>
    <dbReference type="NCBI Taxonomy" id="79263"/>
    <lineage>
        <taxon>Bacteria</taxon>
        <taxon>Bacillati</taxon>
        <taxon>Bacillota</taxon>
        <taxon>Bacilli</taxon>
        <taxon>Bacillales</taxon>
        <taxon>Paenibacillaceae</taxon>
        <taxon>Paenibacillus</taxon>
    </lineage>
</organism>
<keyword evidence="2" id="KW-0067">ATP-binding</keyword>
<gene>
    <name evidence="2" type="ORF">M5X16_28455</name>
    <name evidence="3" type="ORF">PC41400_21725</name>
</gene>
<proteinExistence type="predicted"/>
<dbReference type="SUPFAM" id="SSF52540">
    <property type="entry name" value="P-loop containing nucleoside triphosphate hydrolases"/>
    <property type="match status" value="1"/>
</dbReference>
<keyword evidence="2" id="KW-0547">Nucleotide-binding</keyword>
<reference evidence="3 4" key="1">
    <citation type="submission" date="2018-01" db="EMBL/GenBank/DDBJ databases">
        <title>The whole genome sequencing and assembly of Paenibacillus chitinolyticus KCCM 41400 strain.</title>
        <authorList>
            <person name="Kim J.-Y."/>
            <person name="Park M.-K."/>
            <person name="Lee Y.-J."/>
            <person name="Yi H."/>
            <person name="Bahn Y.-S."/>
            <person name="Kim J.F."/>
            <person name="Lee D.-W."/>
        </authorList>
    </citation>
    <scope>NUCLEOTIDE SEQUENCE [LARGE SCALE GENOMIC DNA]</scope>
    <source>
        <strain evidence="3 4">KCCM 41400</strain>
    </source>
</reference>
<dbReference type="AlphaFoldDB" id="A0A410X0Z5"/>
<protein>
    <submittedName>
        <fullName evidence="2">ATP-binding protein</fullName>
    </submittedName>
</protein>
<dbReference type="GO" id="GO:0006260">
    <property type="term" value="P:DNA replication"/>
    <property type="evidence" value="ECO:0007669"/>
    <property type="project" value="TreeGrafter"/>
</dbReference>
<dbReference type="NCBIfam" id="NF005378">
    <property type="entry name" value="PRK06921.1"/>
    <property type="match status" value="1"/>
</dbReference>
<evidence type="ECO:0000259" key="1">
    <source>
        <dbReference type="SMART" id="SM00382"/>
    </source>
</evidence>
<keyword evidence="5" id="KW-1185">Reference proteome</keyword>
<evidence type="ECO:0000313" key="4">
    <source>
        <dbReference type="Proteomes" id="UP000288943"/>
    </source>
</evidence>
<dbReference type="CDD" id="cd00009">
    <property type="entry name" value="AAA"/>
    <property type="match status" value="1"/>
</dbReference>
<dbReference type="Proteomes" id="UP000288943">
    <property type="component" value="Chromosome"/>
</dbReference>
<dbReference type="InterPro" id="IPR003593">
    <property type="entry name" value="AAA+_ATPase"/>
</dbReference>
<dbReference type="GeneID" id="95377415"/>
<evidence type="ECO:0000313" key="3">
    <source>
        <dbReference type="EMBL" id="QAV20142.1"/>
    </source>
</evidence>
<dbReference type="PANTHER" id="PTHR30050">
    <property type="entry name" value="CHROMOSOMAL REPLICATION INITIATOR PROTEIN DNAA"/>
    <property type="match status" value="1"/>
</dbReference>
<dbReference type="InterPro" id="IPR027417">
    <property type="entry name" value="P-loop_NTPase"/>
</dbReference>
<dbReference type="GO" id="GO:0005524">
    <property type="term" value="F:ATP binding"/>
    <property type="evidence" value="ECO:0007669"/>
    <property type="project" value="UniProtKB-KW"/>
</dbReference>
<dbReference type="Pfam" id="PF01695">
    <property type="entry name" value="IstB_IS21"/>
    <property type="match status" value="1"/>
</dbReference>
<dbReference type="OrthoDB" id="1655960at2"/>